<gene>
    <name evidence="2" type="ORF">CP967_06460</name>
</gene>
<dbReference type="EMBL" id="CP023702">
    <property type="protein sequence ID" value="QEU71650.1"/>
    <property type="molecule type" value="Genomic_DNA"/>
</dbReference>
<name>A0A5J6F9L5_9ACTN</name>
<feature type="domain" description="Lantibiotic dehydratase N-terminal" evidence="1">
    <location>
        <begin position="638"/>
        <end position="845"/>
    </location>
</feature>
<accession>A0A5J6F9L5</accession>
<dbReference type="KEGG" id="snk:CP967_06460"/>
<reference evidence="2 3" key="1">
    <citation type="submission" date="2017-09" db="EMBL/GenBank/DDBJ databases">
        <authorList>
            <person name="Lee N."/>
            <person name="Cho B.-K."/>
        </authorList>
    </citation>
    <scope>NUCLEOTIDE SEQUENCE [LARGE SCALE GENOMIC DNA]</scope>
    <source>
        <strain evidence="2 3">ATCC 12769</strain>
    </source>
</reference>
<keyword evidence="3" id="KW-1185">Reference proteome</keyword>
<dbReference type="OrthoDB" id="2442707at2"/>
<evidence type="ECO:0000313" key="2">
    <source>
        <dbReference type="EMBL" id="QEU71650.1"/>
    </source>
</evidence>
<protein>
    <submittedName>
        <fullName evidence="2">Lantibiotic dehydratase</fullName>
    </submittedName>
</protein>
<sequence>MTLMTSDTAPRPPVVWEPGRRFLLRAAGLPLETVRGLRCPGTGAWAEEVLDLEERLTAEGTALSELLHGLLGPADAAGSDARRSLLALRRQVFNNRLPADPRAAVRLVTGLAEPAGTRLADWLAHRTRYGELLTKGPGLLAGETRAARRALREALSGDRFRLGLLLASPTLDSRLDGYLADTSAEPGKRMRKIERSALTYLYRTACKTSPFSTLTAVATGTFGEGAPGADPVALRVGERWTSHVRLNVVVLGRLADLILADPVRRQDLPVVLAPGWGRDEDRIRYVRQWVTTGDDSAAVTFDAVRDRLFYLRNSGTLDRLLTFFGTHEGLRHRDLVEMLRTERGAGTDECERYAAALLQLGMVQVPGLRTDVHSPDPLRSFQQALRGLGAPWADTVADGLEGPAACLAAYPAAPLTERRTLLRTLRTRLLDVQRDLGAENPTLPQTLLYEDVSAGEDLPGGPGPLAGTAGRALRRIEGILPMFDITLPQRITLRGFFLARHGRGGRCDDLLGLVHDFHEDFFDQYISFTSKRTAFDADGEYVPEENWLGQSELRTLDAARRRFAAGMREQWEKHGTSDEIRLPAGLLAEVAGELAPVTEGFTPQSHHIQVARTAPGDGGDRPPLVVLNRSYGGLAFPFSRFTHVYDRDGAAGPDTPPGLSERLRAELRSRCPEGAVLAELTGGPVTTNLNLHGRLTDHQIVCPGETSTVPEEARLHLDDLYLRHDEATDRLVLASRRLGREVVPVYLGYLVPVALPEIPRTLLLLSPSTMTPTDLWGGVPEGPAHDGVTRRPRVVHDGVVIGRRSWTADARALPVREPGTDEARWYLAWRRWRRTHRLPAQVFATVLREGRRALGAKPLYVDFDSPLSLTAFDALVEREPGASVVLREMLPAEDGLHLTSGEGSHVAELAVETFTSRPRTEDGPTCPN</sequence>
<dbReference type="Proteomes" id="UP000326178">
    <property type="component" value="Chromosome"/>
</dbReference>
<evidence type="ECO:0000259" key="1">
    <source>
        <dbReference type="Pfam" id="PF04738"/>
    </source>
</evidence>
<feature type="domain" description="Lantibiotic dehydratase N-terminal" evidence="1">
    <location>
        <begin position="159"/>
        <end position="432"/>
    </location>
</feature>
<dbReference type="RefSeq" id="WP_150487016.1">
    <property type="nucleotide sequence ID" value="NZ_BMUV01000005.1"/>
</dbReference>
<organism evidence="2 3">
    <name type="scientific">Streptomyces nitrosporeus</name>
    <dbReference type="NCBI Taxonomy" id="28894"/>
    <lineage>
        <taxon>Bacteria</taxon>
        <taxon>Bacillati</taxon>
        <taxon>Actinomycetota</taxon>
        <taxon>Actinomycetes</taxon>
        <taxon>Kitasatosporales</taxon>
        <taxon>Streptomycetaceae</taxon>
        <taxon>Streptomyces</taxon>
    </lineage>
</organism>
<proteinExistence type="predicted"/>
<evidence type="ECO:0000313" key="3">
    <source>
        <dbReference type="Proteomes" id="UP000326178"/>
    </source>
</evidence>
<dbReference type="AlphaFoldDB" id="A0A5J6F9L5"/>
<dbReference type="Pfam" id="PF04738">
    <property type="entry name" value="Lant_dehydr_N"/>
    <property type="match status" value="2"/>
</dbReference>
<dbReference type="InterPro" id="IPR006827">
    <property type="entry name" value="Lant_deHydtase_N"/>
</dbReference>